<feature type="domain" description="DUF6249" evidence="2">
    <location>
        <begin position="9"/>
        <end position="121"/>
    </location>
</feature>
<dbReference type="Proteomes" id="UP000614811">
    <property type="component" value="Unassembled WGS sequence"/>
</dbReference>
<comment type="caution">
    <text evidence="3">The sequence shown here is derived from an EMBL/GenBank/DDBJ whole genome shotgun (WGS) entry which is preliminary data.</text>
</comment>
<dbReference type="RefSeq" id="WP_189399029.1">
    <property type="nucleotide sequence ID" value="NZ_BMXA01000002.1"/>
</dbReference>
<sequence length="124" mass="13793">MHEIVDPFVPFAVFLSIIVIVALVLRHKYRLKKLQTDAIFKALDNAESVNAEIIHAIRQPESPLAKDLRRGVLLLAFAAALAGFSQFLSILRSDELSEAILGLSLFPAAMGLVYLVFYLASKRR</sequence>
<feature type="transmembrane region" description="Helical" evidence="1">
    <location>
        <begin position="72"/>
        <end position="93"/>
    </location>
</feature>
<reference evidence="3" key="2">
    <citation type="submission" date="2020-09" db="EMBL/GenBank/DDBJ databases">
        <authorList>
            <person name="Sun Q."/>
            <person name="Kim S."/>
        </authorList>
    </citation>
    <scope>NUCLEOTIDE SEQUENCE</scope>
    <source>
        <strain evidence="3">KCTC 12711</strain>
    </source>
</reference>
<dbReference type="EMBL" id="BMXA01000002">
    <property type="protein sequence ID" value="GHA03566.1"/>
    <property type="molecule type" value="Genomic_DNA"/>
</dbReference>
<reference evidence="3" key="1">
    <citation type="journal article" date="2014" name="Int. J. Syst. Evol. Microbiol.">
        <title>Complete genome sequence of Corynebacterium casei LMG S-19264T (=DSM 44701T), isolated from a smear-ripened cheese.</title>
        <authorList>
            <consortium name="US DOE Joint Genome Institute (JGI-PGF)"/>
            <person name="Walter F."/>
            <person name="Albersmeier A."/>
            <person name="Kalinowski J."/>
            <person name="Ruckert C."/>
        </authorList>
    </citation>
    <scope>NUCLEOTIDE SEQUENCE</scope>
    <source>
        <strain evidence="3">KCTC 12711</strain>
    </source>
</reference>
<dbReference type="InterPro" id="IPR046216">
    <property type="entry name" value="DUF6249"/>
</dbReference>
<protein>
    <recommendedName>
        <fullName evidence="2">DUF6249 domain-containing protein</fullName>
    </recommendedName>
</protein>
<keyword evidence="1" id="KW-0472">Membrane</keyword>
<evidence type="ECO:0000259" key="2">
    <source>
        <dbReference type="Pfam" id="PF19762"/>
    </source>
</evidence>
<keyword evidence="1" id="KW-1133">Transmembrane helix</keyword>
<accession>A0A918VJY1</accession>
<feature type="transmembrane region" description="Helical" evidence="1">
    <location>
        <begin position="99"/>
        <end position="120"/>
    </location>
</feature>
<gene>
    <name evidence="3" type="ORF">GCM10008090_10860</name>
</gene>
<evidence type="ECO:0000256" key="1">
    <source>
        <dbReference type="SAM" id="Phobius"/>
    </source>
</evidence>
<organism evidence="3 4">
    <name type="scientific">Arenicella chitinivorans</name>
    <dbReference type="NCBI Taxonomy" id="1329800"/>
    <lineage>
        <taxon>Bacteria</taxon>
        <taxon>Pseudomonadati</taxon>
        <taxon>Pseudomonadota</taxon>
        <taxon>Gammaproteobacteria</taxon>
        <taxon>Arenicellales</taxon>
        <taxon>Arenicellaceae</taxon>
        <taxon>Arenicella</taxon>
    </lineage>
</organism>
<keyword evidence="4" id="KW-1185">Reference proteome</keyword>
<evidence type="ECO:0000313" key="3">
    <source>
        <dbReference type="EMBL" id="GHA03566.1"/>
    </source>
</evidence>
<dbReference type="AlphaFoldDB" id="A0A918VJY1"/>
<evidence type="ECO:0000313" key="4">
    <source>
        <dbReference type="Proteomes" id="UP000614811"/>
    </source>
</evidence>
<name>A0A918VJY1_9GAMM</name>
<feature type="transmembrane region" description="Helical" evidence="1">
    <location>
        <begin position="7"/>
        <end position="25"/>
    </location>
</feature>
<proteinExistence type="predicted"/>
<dbReference type="Pfam" id="PF19762">
    <property type="entry name" value="DUF6249"/>
    <property type="match status" value="1"/>
</dbReference>
<keyword evidence="1" id="KW-0812">Transmembrane</keyword>